<feature type="compositionally biased region" description="Low complexity" evidence="8">
    <location>
        <begin position="395"/>
        <end position="412"/>
    </location>
</feature>
<proteinExistence type="predicted"/>
<dbReference type="PROSITE" id="PS01348">
    <property type="entry name" value="MRAY_2"/>
    <property type="match status" value="1"/>
</dbReference>
<feature type="transmembrane region" description="Helical" evidence="9">
    <location>
        <begin position="194"/>
        <end position="215"/>
    </location>
</feature>
<dbReference type="AlphaFoldDB" id="A0A372JKC9"/>
<evidence type="ECO:0000256" key="7">
    <source>
        <dbReference type="PIRSR" id="PIRSR600715-1"/>
    </source>
</evidence>
<evidence type="ECO:0000256" key="4">
    <source>
        <dbReference type="ARBA" id="ARBA00022692"/>
    </source>
</evidence>
<dbReference type="GO" id="GO:0044038">
    <property type="term" value="P:cell wall macromolecule biosynthetic process"/>
    <property type="evidence" value="ECO:0007669"/>
    <property type="project" value="TreeGrafter"/>
</dbReference>
<dbReference type="PANTHER" id="PTHR22926:SF3">
    <property type="entry name" value="UNDECAPRENYL-PHOSPHATE ALPHA-N-ACETYLGLUCOSAMINYL 1-PHOSPHATE TRANSFERASE"/>
    <property type="match status" value="1"/>
</dbReference>
<keyword evidence="7" id="KW-0460">Magnesium</keyword>
<comment type="subcellular location">
    <subcellularLocation>
        <location evidence="1">Cell membrane</location>
        <topology evidence="1">Multi-pass membrane protein</topology>
    </subcellularLocation>
</comment>
<dbReference type="GO" id="GO:0016780">
    <property type="term" value="F:phosphotransferase activity, for other substituted phosphate groups"/>
    <property type="evidence" value="ECO:0007669"/>
    <property type="project" value="InterPro"/>
</dbReference>
<feature type="binding site" evidence="7">
    <location>
        <position position="161"/>
    </location>
    <ligand>
        <name>Mg(2+)</name>
        <dbReference type="ChEBI" id="CHEBI:18420"/>
    </ligand>
</feature>
<evidence type="ECO:0000256" key="9">
    <source>
        <dbReference type="SAM" id="Phobius"/>
    </source>
</evidence>
<evidence type="ECO:0000313" key="10">
    <source>
        <dbReference type="EMBL" id="RFU40455.1"/>
    </source>
</evidence>
<dbReference type="Proteomes" id="UP000261811">
    <property type="component" value="Unassembled WGS sequence"/>
</dbReference>
<dbReference type="CDD" id="cd06853">
    <property type="entry name" value="GT_WecA_like"/>
    <property type="match status" value="1"/>
</dbReference>
<dbReference type="RefSeq" id="WP_117358449.1">
    <property type="nucleotide sequence ID" value="NZ_QURH01000285.1"/>
</dbReference>
<evidence type="ECO:0000256" key="8">
    <source>
        <dbReference type="SAM" id="MobiDB-lite"/>
    </source>
</evidence>
<evidence type="ECO:0000256" key="1">
    <source>
        <dbReference type="ARBA" id="ARBA00004651"/>
    </source>
</evidence>
<organism evidence="10 11">
    <name type="scientific">Actinomadura logoneensis</name>
    <dbReference type="NCBI Taxonomy" id="2293572"/>
    <lineage>
        <taxon>Bacteria</taxon>
        <taxon>Bacillati</taxon>
        <taxon>Actinomycetota</taxon>
        <taxon>Actinomycetes</taxon>
        <taxon>Streptosporangiales</taxon>
        <taxon>Thermomonosporaceae</taxon>
        <taxon>Actinomadura</taxon>
    </lineage>
</organism>
<feature type="transmembrane region" description="Helical" evidence="9">
    <location>
        <begin position="80"/>
        <end position="98"/>
    </location>
</feature>
<dbReference type="InterPro" id="IPR000715">
    <property type="entry name" value="Glycosyl_transferase_4"/>
</dbReference>
<feature type="transmembrane region" description="Helical" evidence="9">
    <location>
        <begin position="169"/>
        <end position="187"/>
    </location>
</feature>
<dbReference type="GO" id="GO:0009103">
    <property type="term" value="P:lipopolysaccharide biosynthetic process"/>
    <property type="evidence" value="ECO:0007669"/>
    <property type="project" value="TreeGrafter"/>
</dbReference>
<feature type="binding site" evidence="7">
    <location>
        <position position="228"/>
    </location>
    <ligand>
        <name>Mg(2+)</name>
        <dbReference type="ChEBI" id="CHEBI:18420"/>
    </ligand>
</feature>
<keyword evidence="4 9" id="KW-0812">Transmembrane</keyword>
<feature type="region of interest" description="Disordered" evidence="8">
    <location>
        <begin position="395"/>
        <end position="427"/>
    </location>
</feature>
<accession>A0A372JKC9</accession>
<feature type="transmembrane region" description="Helical" evidence="9">
    <location>
        <begin position="316"/>
        <end position="335"/>
    </location>
</feature>
<feature type="transmembrane region" description="Helical" evidence="9">
    <location>
        <begin position="262"/>
        <end position="285"/>
    </location>
</feature>
<dbReference type="GO" id="GO:0005886">
    <property type="term" value="C:plasma membrane"/>
    <property type="evidence" value="ECO:0007669"/>
    <property type="project" value="UniProtKB-SubCell"/>
</dbReference>
<keyword evidence="2" id="KW-1003">Cell membrane</keyword>
<keyword evidence="11" id="KW-1185">Reference proteome</keyword>
<gene>
    <name evidence="10" type="ORF">DZF91_17065</name>
</gene>
<sequence length="427" mass="44563">MREYLLTILVAALVTYLLTPAVRRFAVWFGAQAAPRDRDVHVIPTPRLGGLAMFGGMVGALIVASGLPKMRQVLAEGDVSLGRALLLAGGLIVLLGIADDRWGVDPLTKFAGQVAAAGIFIMQGIQLYVLPLPSGEPLSLPPAYGVPLTVLVVVATINAVNFIDGLDGLAAGVVGIASLALFSYAYLLSHAKGITTLSGPTLTAAVLVGICAGFLPHNFNPARIFMGDTGSMLIGLLLSGSTIMLTGQFDPDIIGTYRLFPLYVPLLMVPLVAAVPFVDMMLAVWRRTNDGRSPFAPDKRHLHHRLLELGHSHRRAVLIMYFWVGLLAGGLMGMATTSNLVLVGTATLTVAVGGVVLMIALPRLAGRRIASEPVPPETVTGSAVAAEVSVPGVSAAQPSAAAQSPATAQPPATDLPDGGTGRHRQHI</sequence>
<feature type="transmembrane region" description="Helical" evidence="9">
    <location>
        <begin position="341"/>
        <end position="361"/>
    </location>
</feature>
<keyword evidence="3 10" id="KW-0808">Transferase</keyword>
<dbReference type="GO" id="GO:0046872">
    <property type="term" value="F:metal ion binding"/>
    <property type="evidence" value="ECO:0007669"/>
    <property type="project" value="UniProtKB-KW"/>
</dbReference>
<comment type="caution">
    <text evidence="10">The sequence shown here is derived from an EMBL/GenBank/DDBJ whole genome shotgun (WGS) entry which is preliminary data.</text>
</comment>
<evidence type="ECO:0000256" key="6">
    <source>
        <dbReference type="ARBA" id="ARBA00023136"/>
    </source>
</evidence>
<keyword evidence="6 9" id="KW-0472">Membrane</keyword>
<evidence type="ECO:0000256" key="5">
    <source>
        <dbReference type="ARBA" id="ARBA00022989"/>
    </source>
</evidence>
<dbReference type="GO" id="GO:0071555">
    <property type="term" value="P:cell wall organization"/>
    <property type="evidence" value="ECO:0007669"/>
    <property type="project" value="TreeGrafter"/>
</dbReference>
<name>A0A372JKC9_9ACTN</name>
<dbReference type="OrthoDB" id="9783652at2"/>
<protein>
    <submittedName>
        <fullName evidence="10">Undecaprenyl/decaprenyl-phosphate alpha-N-acetylglucosaminyl 1-phosphate transferase</fullName>
    </submittedName>
</protein>
<keyword evidence="7" id="KW-0479">Metal-binding</keyword>
<reference evidence="10 11" key="1">
    <citation type="submission" date="2018-08" db="EMBL/GenBank/DDBJ databases">
        <title>Actinomadura jelena sp. nov., a novel Actinomycete isolated from soil in Chad.</title>
        <authorList>
            <person name="Shi L."/>
        </authorList>
    </citation>
    <scope>NUCLEOTIDE SEQUENCE [LARGE SCALE GENOMIC DNA]</scope>
    <source>
        <strain evidence="10 11">NEAU-G17</strain>
    </source>
</reference>
<comment type="cofactor">
    <cofactor evidence="7">
        <name>Mg(2+)</name>
        <dbReference type="ChEBI" id="CHEBI:18420"/>
    </cofactor>
</comment>
<feature type="transmembrane region" description="Helical" evidence="9">
    <location>
        <begin position="49"/>
        <end position="68"/>
    </location>
</feature>
<evidence type="ECO:0000256" key="2">
    <source>
        <dbReference type="ARBA" id="ARBA00022475"/>
    </source>
</evidence>
<feature type="transmembrane region" description="Helical" evidence="9">
    <location>
        <begin position="110"/>
        <end position="130"/>
    </location>
</feature>
<dbReference type="InterPro" id="IPR018480">
    <property type="entry name" value="PNAcMuramoyl-5peptid_Trfase_CS"/>
</dbReference>
<dbReference type="Pfam" id="PF00953">
    <property type="entry name" value="Glycos_transf_4"/>
    <property type="match status" value="1"/>
</dbReference>
<dbReference type="EMBL" id="QURH01000285">
    <property type="protein sequence ID" value="RFU40455.1"/>
    <property type="molecule type" value="Genomic_DNA"/>
</dbReference>
<dbReference type="PANTHER" id="PTHR22926">
    <property type="entry name" value="PHOSPHO-N-ACETYLMURAMOYL-PENTAPEPTIDE-TRANSFERASE"/>
    <property type="match status" value="1"/>
</dbReference>
<keyword evidence="5 9" id="KW-1133">Transmembrane helix</keyword>
<evidence type="ECO:0000313" key="11">
    <source>
        <dbReference type="Proteomes" id="UP000261811"/>
    </source>
</evidence>
<feature type="transmembrane region" description="Helical" evidence="9">
    <location>
        <begin position="142"/>
        <end position="163"/>
    </location>
</feature>
<evidence type="ECO:0000256" key="3">
    <source>
        <dbReference type="ARBA" id="ARBA00022679"/>
    </source>
</evidence>